<keyword evidence="2" id="KW-1185">Reference proteome</keyword>
<gene>
    <name evidence="1" type="ORF">PG993_011206</name>
</gene>
<organism evidence="1 2">
    <name type="scientific">Apiospora rasikravindrae</name>
    <dbReference type="NCBI Taxonomy" id="990691"/>
    <lineage>
        <taxon>Eukaryota</taxon>
        <taxon>Fungi</taxon>
        <taxon>Dikarya</taxon>
        <taxon>Ascomycota</taxon>
        <taxon>Pezizomycotina</taxon>
        <taxon>Sordariomycetes</taxon>
        <taxon>Xylariomycetidae</taxon>
        <taxon>Amphisphaeriales</taxon>
        <taxon>Apiosporaceae</taxon>
        <taxon>Apiospora</taxon>
    </lineage>
</organism>
<proteinExistence type="predicted"/>
<evidence type="ECO:0000313" key="1">
    <source>
        <dbReference type="EMBL" id="KAK8029915.1"/>
    </source>
</evidence>
<evidence type="ECO:0000313" key="2">
    <source>
        <dbReference type="Proteomes" id="UP001444661"/>
    </source>
</evidence>
<sequence length="419" mass="47697">MEQPAAFELQRQAPTENEYRMSRIDQDILDAIGYKPGRQSIATLDPYLRWIKSSSPGMRKIEDYLNLFIDVVCHFRKGGDQFHHAIRTYINEIANAETNHYYFHDTSPGSAERQTSVEDTILIIIGVWTLMRPYFVPVQGHQKRVVLSFCLKSGTPYSEVKAFEQSPSELIRSCGLLPNADESAVLPETAQSSIPCAADQPSITRTADFSFGLHAGLIESHSIPTKILNASRLSSLAGVRIIWTDNLSRHLLLSKTGQRHYLELFGLPCALQGRPPESLHKAGITPALVYEVQSTYANLFNPVRVSSVHGTLTAYTGLRYCCWCVGCASWRFRTHEIKRLLQDPYKKKPGAPGWSAQLPYDPELESLMRQEATSWNQAEFPDLWPRILALDHHLQAARPWNFWILFRDSRDTIQYWTFL</sequence>
<reference evidence="1 2" key="1">
    <citation type="submission" date="2023-01" db="EMBL/GenBank/DDBJ databases">
        <title>Analysis of 21 Apiospora genomes using comparative genomics revels a genus with tremendous synthesis potential of carbohydrate active enzymes and secondary metabolites.</title>
        <authorList>
            <person name="Sorensen T."/>
        </authorList>
    </citation>
    <scope>NUCLEOTIDE SEQUENCE [LARGE SCALE GENOMIC DNA]</scope>
    <source>
        <strain evidence="1 2">CBS 33761</strain>
    </source>
</reference>
<name>A0ABR1SDJ5_9PEZI</name>
<accession>A0ABR1SDJ5</accession>
<protein>
    <submittedName>
        <fullName evidence="1">Uncharacterized protein</fullName>
    </submittedName>
</protein>
<comment type="caution">
    <text evidence="1">The sequence shown here is derived from an EMBL/GenBank/DDBJ whole genome shotgun (WGS) entry which is preliminary data.</text>
</comment>
<dbReference type="EMBL" id="JAQQWK010000010">
    <property type="protein sequence ID" value="KAK8029915.1"/>
    <property type="molecule type" value="Genomic_DNA"/>
</dbReference>
<dbReference type="Proteomes" id="UP001444661">
    <property type="component" value="Unassembled WGS sequence"/>
</dbReference>